<reference evidence="2 3" key="1">
    <citation type="submission" date="2022-12" db="EMBL/GenBank/DDBJ databases">
        <title>Genomic features and morphological characterization of a novel Knufia sp. strain isolated from spacecraft assembly facility.</title>
        <authorList>
            <person name="Teixeira M."/>
            <person name="Chander A.M."/>
            <person name="Stajich J.E."/>
            <person name="Venkateswaran K."/>
        </authorList>
    </citation>
    <scope>NUCLEOTIDE SEQUENCE [LARGE SCALE GENOMIC DNA]</scope>
    <source>
        <strain evidence="2 3">FJI-L2-BK-P2</strain>
    </source>
</reference>
<dbReference type="EMBL" id="JAKLMC020000033">
    <property type="protein sequence ID" value="KAK5949728.1"/>
    <property type="molecule type" value="Genomic_DNA"/>
</dbReference>
<dbReference type="SUPFAM" id="SSF103247">
    <property type="entry name" value="TT1751-like"/>
    <property type="match status" value="1"/>
</dbReference>
<organism evidence="2 3">
    <name type="scientific">Knufia fluminis</name>
    <dbReference type="NCBI Taxonomy" id="191047"/>
    <lineage>
        <taxon>Eukaryota</taxon>
        <taxon>Fungi</taxon>
        <taxon>Dikarya</taxon>
        <taxon>Ascomycota</taxon>
        <taxon>Pezizomycotina</taxon>
        <taxon>Eurotiomycetes</taxon>
        <taxon>Chaetothyriomycetidae</taxon>
        <taxon>Chaetothyriales</taxon>
        <taxon>Trichomeriaceae</taxon>
        <taxon>Knufia</taxon>
    </lineage>
</organism>
<evidence type="ECO:0000313" key="2">
    <source>
        <dbReference type="EMBL" id="KAK5949728.1"/>
    </source>
</evidence>
<proteinExistence type="predicted"/>
<feature type="domain" description="DUF302" evidence="1">
    <location>
        <begin position="87"/>
        <end position="140"/>
    </location>
</feature>
<dbReference type="AlphaFoldDB" id="A0AAN8EA62"/>
<dbReference type="Proteomes" id="UP001316803">
    <property type="component" value="Unassembled WGS sequence"/>
</dbReference>
<sequence>MAVTTEPFTASRVIITSSISFDLIINRLRRQTNPQNEPVSEPFKPNQPYSEMSQAEYIQFINTKLGLSGFMYFNELEYGSWTSLLNVGEDMRMKRFIIGNPLVAITMLRHELRAALAVPVELLIRELEDGKGTEVVYLRPSDVMRVGKALEDEGLRQAAKELDEKLEALVKEITS</sequence>
<evidence type="ECO:0000259" key="1">
    <source>
        <dbReference type="Pfam" id="PF03625"/>
    </source>
</evidence>
<evidence type="ECO:0000313" key="3">
    <source>
        <dbReference type="Proteomes" id="UP001316803"/>
    </source>
</evidence>
<name>A0AAN8EA62_9EURO</name>
<dbReference type="Pfam" id="PF03625">
    <property type="entry name" value="DUF302"/>
    <property type="match status" value="1"/>
</dbReference>
<dbReference type="InterPro" id="IPR005180">
    <property type="entry name" value="DUF302"/>
</dbReference>
<protein>
    <recommendedName>
        <fullName evidence="1">DUF302 domain-containing protein</fullName>
    </recommendedName>
</protein>
<dbReference type="InterPro" id="IPR035923">
    <property type="entry name" value="TT1751-like_sf"/>
</dbReference>
<gene>
    <name evidence="2" type="ORF">OHC33_009325</name>
</gene>
<comment type="caution">
    <text evidence="2">The sequence shown here is derived from an EMBL/GenBank/DDBJ whole genome shotgun (WGS) entry which is preliminary data.</text>
</comment>
<dbReference type="CDD" id="cd14797">
    <property type="entry name" value="DUF302"/>
    <property type="match status" value="1"/>
</dbReference>
<dbReference type="Gene3D" id="3.30.310.70">
    <property type="entry name" value="TT1751-like domain"/>
    <property type="match status" value="1"/>
</dbReference>
<keyword evidence="3" id="KW-1185">Reference proteome</keyword>
<accession>A0AAN8EA62</accession>